<dbReference type="EMBL" id="JAHRIP010052282">
    <property type="protein sequence ID" value="MEQ2301395.1"/>
    <property type="molecule type" value="Genomic_DNA"/>
</dbReference>
<name>A0ABV0Z6B4_9TELE</name>
<keyword evidence="3" id="KW-1185">Reference proteome</keyword>
<comment type="caution">
    <text evidence="2">The sequence shown here is derived from an EMBL/GenBank/DDBJ whole genome shotgun (WGS) entry which is preliminary data.</text>
</comment>
<evidence type="ECO:0000313" key="2">
    <source>
        <dbReference type="EMBL" id="MEQ2301395.1"/>
    </source>
</evidence>
<evidence type="ECO:0000256" key="1">
    <source>
        <dbReference type="SAM" id="MobiDB-lite"/>
    </source>
</evidence>
<proteinExistence type="predicted"/>
<organism evidence="2 3">
    <name type="scientific">Ameca splendens</name>
    <dbReference type="NCBI Taxonomy" id="208324"/>
    <lineage>
        <taxon>Eukaryota</taxon>
        <taxon>Metazoa</taxon>
        <taxon>Chordata</taxon>
        <taxon>Craniata</taxon>
        <taxon>Vertebrata</taxon>
        <taxon>Euteleostomi</taxon>
        <taxon>Actinopterygii</taxon>
        <taxon>Neopterygii</taxon>
        <taxon>Teleostei</taxon>
        <taxon>Neoteleostei</taxon>
        <taxon>Acanthomorphata</taxon>
        <taxon>Ovalentaria</taxon>
        <taxon>Atherinomorphae</taxon>
        <taxon>Cyprinodontiformes</taxon>
        <taxon>Goodeidae</taxon>
        <taxon>Ameca</taxon>
    </lineage>
</organism>
<gene>
    <name evidence="2" type="ORF">AMECASPLE_035412</name>
</gene>
<reference evidence="2 3" key="1">
    <citation type="submission" date="2021-06" db="EMBL/GenBank/DDBJ databases">
        <authorList>
            <person name="Palmer J.M."/>
        </authorList>
    </citation>
    <scope>NUCLEOTIDE SEQUENCE [LARGE SCALE GENOMIC DNA]</scope>
    <source>
        <strain evidence="2 3">AS_MEX2019</strain>
        <tissue evidence="2">Muscle</tissue>
    </source>
</reference>
<sequence length="76" mass="8442">MPGVVLCCMQMDEGPCGESLKPDEHSGEDTSMSTSNKSIEVEFVWLLFSSRLLRGRQTTECFDKDLSPGGRSYFST</sequence>
<dbReference type="Proteomes" id="UP001469553">
    <property type="component" value="Unassembled WGS sequence"/>
</dbReference>
<accession>A0ABV0Z6B4</accession>
<feature type="region of interest" description="Disordered" evidence="1">
    <location>
        <begin position="14"/>
        <end position="34"/>
    </location>
</feature>
<evidence type="ECO:0000313" key="3">
    <source>
        <dbReference type="Proteomes" id="UP001469553"/>
    </source>
</evidence>
<protein>
    <submittedName>
        <fullName evidence="2">Uncharacterized protein</fullName>
    </submittedName>
</protein>